<dbReference type="RefSeq" id="WP_160952393.1">
    <property type="nucleotide sequence ID" value="NZ_WWEQ01000007.1"/>
</dbReference>
<evidence type="ECO:0000259" key="3">
    <source>
        <dbReference type="PROSITE" id="PS51186"/>
    </source>
</evidence>
<protein>
    <submittedName>
        <fullName evidence="4">GNAT family N-acetyltransferase</fullName>
    </submittedName>
</protein>
<reference evidence="4 5" key="1">
    <citation type="submission" date="2020-01" db="EMBL/GenBank/DDBJ databases">
        <authorList>
            <person name="Deng T."/>
        </authorList>
    </citation>
    <scope>NUCLEOTIDE SEQUENCE [LARGE SCALE GENOMIC DNA]</scope>
    <source>
        <strain evidence="4 5">5221</strain>
    </source>
</reference>
<accession>A0A6N9H4H3</accession>
<evidence type="ECO:0000256" key="2">
    <source>
        <dbReference type="ARBA" id="ARBA00023315"/>
    </source>
</evidence>
<dbReference type="InterPro" id="IPR016181">
    <property type="entry name" value="Acyl_CoA_acyltransferase"/>
</dbReference>
<dbReference type="GO" id="GO:0016747">
    <property type="term" value="F:acyltransferase activity, transferring groups other than amino-acyl groups"/>
    <property type="evidence" value="ECO:0007669"/>
    <property type="project" value="InterPro"/>
</dbReference>
<dbReference type="PANTHER" id="PTHR43877:SF2">
    <property type="entry name" value="AMINOALKYLPHOSPHONATE N-ACETYLTRANSFERASE-RELATED"/>
    <property type="match status" value="1"/>
</dbReference>
<gene>
    <name evidence="4" type="ORF">GSY69_02925</name>
</gene>
<evidence type="ECO:0000313" key="4">
    <source>
        <dbReference type="EMBL" id="MYM18958.1"/>
    </source>
</evidence>
<dbReference type="Proteomes" id="UP000469215">
    <property type="component" value="Unassembled WGS sequence"/>
</dbReference>
<keyword evidence="1 4" id="KW-0808">Transferase</keyword>
<sequence length="157" mass="16688">MEQLTADGRAFALARARRDDVGAIVALLADDPLGRERETADREQYLAAFDRIDADPQQLLLVIADEGGDVCGTLQLTLIPGLARGGATRLQIEAVRLAAGVRGTGLGTAALNWAHAWGRRHGAVLAQLTSDATRTGAHRFYASLGYAASHTGFKRPL</sequence>
<keyword evidence="5" id="KW-1185">Reference proteome</keyword>
<dbReference type="EMBL" id="WWEQ01000007">
    <property type="protein sequence ID" value="MYM18958.1"/>
    <property type="molecule type" value="Genomic_DNA"/>
</dbReference>
<dbReference type="SUPFAM" id="SSF55729">
    <property type="entry name" value="Acyl-CoA N-acyltransferases (Nat)"/>
    <property type="match status" value="1"/>
</dbReference>
<keyword evidence="2" id="KW-0012">Acyltransferase</keyword>
<comment type="caution">
    <text evidence="4">The sequence shown here is derived from an EMBL/GenBank/DDBJ whole genome shotgun (WGS) entry which is preliminary data.</text>
</comment>
<evidence type="ECO:0000313" key="5">
    <source>
        <dbReference type="Proteomes" id="UP000469215"/>
    </source>
</evidence>
<dbReference type="PANTHER" id="PTHR43877">
    <property type="entry name" value="AMINOALKYLPHOSPHONATE N-ACETYLTRANSFERASE-RELATED-RELATED"/>
    <property type="match status" value="1"/>
</dbReference>
<dbReference type="PROSITE" id="PS51186">
    <property type="entry name" value="GNAT"/>
    <property type="match status" value="1"/>
</dbReference>
<proteinExistence type="predicted"/>
<dbReference type="Pfam" id="PF00583">
    <property type="entry name" value="Acetyltransf_1"/>
    <property type="match status" value="1"/>
</dbReference>
<dbReference type="AlphaFoldDB" id="A0A6N9H4H3"/>
<dbReference type="InterPro" id="IPR050832">
    <property type="entry name" value="Bact_Acetyltransf"/>
</dbReference>
<dbReference type="InterPro" id="IPR000182">
    <property type="entry name" value="GNAT_dom"/>
</dbReference>
<dbReference type="Gene3D" id="3.40.630.30">
    <property type="match status" value="1"/>
</dbReference>
<feature type="domain" description="N-acetyltransferase" evidence="3">
    <location>
        <begin position="11"/>
        <end position="157"/>
    </location>
</feature>
<organism evidence="4 5">
    <name type="scientific">Brevibacterium rongguiense</name>
    <dbReference type="NCBI Taxonomy" id="2695267"/>
    <lineage>
        <taxon>Bacteria</taxon>
        <taxon>Bacillati</taxon>
        <taxon>Actinomycetota</taxon>
        <taxon>Actinomycetes</taxon>
        <taxon>Micrococcales</taxon>
        <taxon>Brevibacteriaceae</taxon>
        <taxon>Brevibacterium</taxon>
    </lineage>
</organism>
<evidence type="ECO:0000256" key="1">
    <source>
        <dbReference type="ARBA" id="ARBA00022679"/>
    </source>
</evidence>
<name>A0A6N9H4H3_9MICO</name>